<reference evidence="3" key="1">
    <citation type="submission" date="2023-07" db="EMBL/GenBank/DDBJ databases">
        <title>Characterization of two Paracoccaceae strains isolated from Phycosphere and proposal of Xinfangfangia lacusdiani sp. nov.</title>
        <authorList>
            <person name="Deng Y."/>
            <person name="Zhang Y.Q."/>
        </authorList>
    </citation>
    <scope>NUCLEOTIDE SEQUENCE [LARGE SCALE GENOMIC DNA]</scope>
    <source>
        <strain evidence="3">CPCC 101403</strain>
    </source>
</reference>
<dbReference type="PRINTS" id="PR00149">
    <property type="entry name" value="FUMRATELYASE"/>
</dbReference>
<protein>
    <submittedName>
        <fullName evidence="2">Aspartate ammonia-lyase</fullName>
        <ecNumber evidence="2">4.3.1.1</ecNumber>
    </submittedName>
</protein>
<keyword evidence="3" id="KW-1185">Reference proteome</keyword>
<evidence type="ECO:0000259" key="1">
    <source>
        <dbReference type="Pfam" id="PF00206"/>
    </source>
</evidence>
<evidence type="ECO:0000313" key="2">
    <source>
        <dbReference type="EMBL" id="MDT1064572.1"/>
    </source>
</evidence>
<comment type="caution">
    <text evidence="2">The sequence shown here is derived from an EMBL/GenBank/DDBJ whole genome shotgun (WGS) entry which is preliminary data.</text>
</comment>
<name>A0ABU3EJZ6_9RHOB</name>
<keyword evidence="2" id="KW-0456">Lyase</keyword>
<organism evidence="2 3">
    <name type="scientific">Paracoccus broussonetiae</name>
    <dbReference type="NCBI Taxonomy" id="3075834"/>
    <lineage>
        <taxon>Bacteria</taxon>
        <taxon>Pseudomonadati</taxon>
        <taxon>Pseudomonadota</taxon>
        <taxon>Alphaproteobacteria</taxon>
        <taxon>Rhodobacterales</taxon>
        <taxon>Paracoccaceae</taxon>
        <taxon>Paracoccus</taxon>
    </lineage>
</organism>
<dbReference type="Gene3D" id="1.10.275.10">
    <property type="entry name" value="Fumarase/aspartase (N-terminal domain)"/>
    <property type="match status" value="1"/>
</dbReference>
<dbReference type="GO" id="GO:0008797">
    <property type="term" value="F:aspartate ammonia-lyase activity"/>
    <property type="evidence" value="ECO:0007669"/>
    <property type="project" value="UniProtKB-EC"/>
</dbReference>
<dbReference type="Gene3D" id="1.20.200.10">
    <property type="entry name" value="Fumarase/aspartase (Central domain)"/>
    <property type="match status" value="1"/>
</dbReference>
<dbReference type="Proteomes" id="UP001251085">
    <property type="component" value="Unassembled WGS sequence"/>
</dbReference>
<dbReference type="RefSeq" id="WP_311761657.1">
    <property type="nucleotide sequence ID" value="NZ_JAVRQI010000026.1"/>
</dbReference>
<dbReference type="InterPro" id="IPR000362">
    <property type="entry name" value="Fumarate_lyase_fam"/>
</dbReference>
<dbReference type="SUPFAM" id="SSF48557">
    <property type="entry name" value="L-aspartase-like"/>
    <property type="match status" value="1"/>
</dbReference>
<dbReference type="Pfam" id="PF00206">
    <property type="entry name" value="Lyase_1"/>
    <property type="match status" value="1"/>
</dbReference>
<dbReference type="InterPro" id="IPR008948">
    <property type="entry name" value="L-Aspartase-like"/>
</dbReference>
<accession>A0ABU3EJZ6</accession>
<dbReference type="InterPro" id="IPR024083">
    <property type="entry name" value="Fumarase/histidase_N"/>
</dbReference>
<dbReference type="EMBL" id="JAVRQI010000026">
    <property type="protein sequence ID" value="MDT1064572.1"/>
    <property type="molecule type" value="Genomic_DNA"/>
</dbReference>
<dbReference type="EC" id="4.3.1.1" evidence="2"/>
<gene>
    <name evidence="2" type="ORF">RM190_22115</name>
</gene>
<dbReference type="NCBIfam" id="NF008909">
    <property type="entry name" value="PRK12273.1"/>
    <property type="match status" value="1"/>
</dbReference>
<dbReference type="PANTHER" id="PTHR42696:SF2">
    <property type="entry name" value="ASPARTATE AMMONIA-LYASE"/>
    <property type="match status" value="1"/>
</dbReference>
<feature type="domain" description="Fumarate lyase N-terminal" evidence="1">
    <location>
        <begin position="20"/>
        <end position="347"/>
    </location>
</feature>
<evidence type="ECO:0000313" key="3">
    <source>
        <dbReference type="Proteomes" id="UP001251085"/>
    </source>
</evidence>
<sequence>MISEGSWTRTETDELGSRKLPGEALYGINTLRAAENFPVSGMQIEALSPLIHAMALTKKAAAMANHRLGKLSARKAEVIGRVCDELMAGQHAGQFIVDVFQGGGGTSSHMNMNEVIANRGLELMGHACGQYEHLHPVRDVNRSQSTTDVHATALRIALMQAAPGLEAAIRDLADAFAAKGQEFAGILKLARTHLQDAVPMTLGEEFAAFGSALRQEGARISPASQALAGLNLGGTMVGSGLTAQPEFADAVIAELQRLTELPLRRAEDLVSAAWSTADLVQFSAMLRGLALTMSKIASDLRLLSCGPRGGLGEIILPAVQHGSPLVEGKMNPVIPEMINQVAIHVAGADASVGMAAQSGQLQRNPFEPLIAHCLLTSIGMISSAARILARRCVEGIRPDPAACAAHLSAPQTLIAGLTTLVGPEVAAAIASSVAAGTALDEALRNHGLGPLTFATDTHDKPQF</sequence>
<dbReference type="InterPro" id="IPR022761">
    <property type="entry name" value="Fumarate_lyase_N"/>
</dbReference>
<dbReference type="InterPro" id="IPR051546">
    <property type="entry name" value="Aspartate_Ammonia-Lyase"/>
</dbReference>
<dbReference type="PANTHER" id="PTHR42696">
    <property type="entry name" value="ASPARTATE AMMONIA-LYASE"/>
    <property type="match status" value="1"/>
</dbReference>
<proteinExistence type="predicted"/>